<organism evidence="2">
    <name type="scientific">Vecturithrix granuli</name>
    <dbReference type="NCBI Taxonomy" id="1499967"/>
    <lineage>
        <taxon>Bacteria</taxon>
        <taxon>Candidatus Moduliflexota</taxon>
        <taxon>Candidatus Vecturitrichia</taxon>
        <taxon>Candidatus Vecturitrichales</taxon>
        <taxon>Candidatus Vecturitrichaceae</taxon>
        <taxon>Candidatus Vecturithrix</taxon>
    </lineage>
</organism>
<keyword evidence="3" id="KW-1185">Reference proteome</keyword>
<evidence type="ECO:0000313" key="2">
    <source>
        <dbReference type="EMBL" id="GAK58150.1"/>
    </source>
</evidence>
<dbReference type="GO" id="GO:0016747">
    <property type="term" value="F:acyltransferase activity, transferring groups other than amino-acyl groups"/>
    <property type="evidence" value="ECO:0007669"/>
    <property type="project" value="InterPro"/>
</dbReference>
<dbReference type="PANTHER" id="PTHR43617:SF38">
    <property type="entry name" value="N-ACETYLTRANSFERASE DOMAIN-CONTAINING PROTEIN"/>
    <property type="match status" value="1"/>
</dbReference>
<dbReference type="CDD" id="cd04301">
    <property type="entry name" value="NAT_SF"/>
    <property type="match status" value="1"/>
</dbReference>
<gene>
    <name evidence="2" type="ORF">U27_05123</name>
</gene>
<name>A0A081C0P5_VECG1</name>
<dbReference type="InterPro" id="IPR016181">
    <property type="entry name" value="Acyl_CoA_acyltransferase"/>
</dbReference>
<evidence type="ECO:0000313" key="3">
    <source>
        <dbReference type="Proteomes" id="UP000030661"/>
    </source>
</evidence>
<dbReference type="AlphaFoldDB" id="A0A081C0P5"/>
<dbReference type="InterPro" id="IPR000182">
    <property type="entry name" value="GNAT_dom"/>
</dbReference>
<evidence type="ECO:0000259" key="1">
    <source>
        <dbReference type="PROSITE" id="PS51186"/>
    </source>
</evidence>
<reference evidence="2" key="1">
    <citation type="journal article" date="2015" name="PeerJ">
        <title>First genomic representation of candidate bacterial phylum KSB3 points to enhanced environmental sensing as a trigger of wastewater bulking.</title>
        <authorList>
            <person name="Sekiguchi Y."/>
            <person name="Ohashi A."/>
            <person name="Parks D.H."/>
            <person name="Yamauchi T."/>
            <person name="Tyson G.W."/>
            <person name="Hugenholtz P."/>
        </authorList>
    </citation>
    <scope>NUCLEOTIDE SEQUENCE [LARGE SCALE GENOMIC DNA]</scope>
</reference>
<accession>A0A081C0P5</accession>
<sequence length="212" mass="24754">MDIMIRNETEQDFREVEEVTREAFWNLYVPGCTEHYLVHQMRNHPDFIKDLDFVAENNGKIVGNIMYTNAWLLNEQGQEKDIISFGPLSVLPEYQRQGIGSALIRHTIQIARQQGIQVIVILGDPHNYCQHGFKSGKDLNISDMNGEYPYGLLALEVEEEALEGHQWKFKYSDVFTIHEEEAECFDRTFESKQKGYQYSQDIFSIAFRSYVK</sequence>
<dbReference type="Gene3D" id="3.40.630.30">
    <property type="match status" value="1"/>
</dbReference>
<dbReference type="Proteomes" id="UP000030661">
    <property type="component" value="Unassembled WGS sequence"/>
</dbReference>
<dbReference type="Pfam" id="PF00583">
    <property type="entry name" value="Acetyltransf_1"/>
    <property type="match status" value="1"/>
</dbReference>
<dbReference type="HOGENOM" id="CLU_081840_1_1_0"/>
<dbReference type="SUPFAM" id="SSF55729">
    <property type="entry name" value="Acyl-CoA N-acyltransferases (Nat)"/>
    <property type="match status" value="1"/>
</dbReference>
<dbReference type="InterPro" id="IPR050276">
    <property type="entry name" value="MshD_Acetyltransferase"/>
</dbReference>
<dbReference type="eggNOG" id="COG3153">
    <property type="taxonomic scope" value="Bacteria"/>
</dbReference>
<dbReference type="STRING" id="1499967.U27_05123"/>
<dbReference type="EMBL" id="DF820467">
    <property type="protein sequence ID" value="GAK58150.1"/>
    <property type="molecule type" value="Genomic_DNA"/>
</dbReference>
<keyword evidence="2" id="KW-0808">Transferase</keyword>
<protein>
    <submittedName>
        <fullName evidence="2">Acetyltransferase</fullName>
    </submittedName>
</protein>
<dbReference type="PANTHER" id="PTHR43617">
    <property type="entry name" value="L-AMINO ACID N-ACETYLTRANSFERASE"/>
    <property type="match status" value="1"/>
</dbReference>
<dbReference type="PROSITE" id="PS51186">
    <property type="entry name" value="GNAT"/>
    <property type="match status" value="1"/>
</dbReference>
<feature type="domain" description="N-acetyltransferase" evidence="1">
    <location>
        <begin position="3"/>
        <end position="155"/>
    </location>
</feature>
<proteinExistence type="predicted"/>